<accession>A0AA35VWZ1</accession>
<keyword evidence="2" id="KW-0436">Ligase</keyword>
<sequence>PLSKYPPVINNISFWLPSEKYSENDFYDLVRTIGGDVVEKVHLIDEYTHP</sequence>
<dbReference type="InterPro" id="IPR005121">
    <property type="entry name" value="Fdx_antiC-bd"/>
</dbReference>
<feature type="domain" description="FDX-ACB" evidence="1">
    <location>
        <begin position="3"/>
        <end position="50"/>
    </location>
</feature>
<dbReference type="AlphaFoldDB" id="A0AA35VWZ1"/>
<evidence type="ECO:0000313" key="2">
    <source>
        <dbReference type="EMBL" id="CAI7935572.1"/>
    </source>
</evidence>
<name>A0AA35VWZ1_9SAUR</name>
<dbReference type="Proteomes" id="UP001178461">
    <property type="component" value="Unassembled WGS sequence"/>
</dbReference>
<evidence type="ECO:0000259" key="1">
    <source>
        <dbReference type="PROSITE" id="PS51447"/>
    </source>
</evidence>
<protein>
    <submittedName>
        <fullName evidence="2">Phenylalanine--tRNA ligase, mitochondrial isoform X1</fullName>
    </submittedName>
</protein>
<dbReference type="InterPro" id="IPR036690">
    <property type="entry name" value="Fdx_antiC-bd_sf"/>
</dbReference>
<proteinExistence type="predicted"/>
<dbReference type="PROSITE" id="PS51447">
    <property type="entry name" value="FDX_ACB"/>
    <property type="match status" value="1"/>
</dbReference>
<dbReference type="Gene3D" id="3.30.70.380">
    <property type="entry name" value="Ferrodoxin-fold anticodon-binding domain"/>
    <property type="match status" value="1"/>
</dbReference>
<evidence type="ECO:0000313" key="3">
    <source>
        <dbReference type="Proteomes" id="UP001178461"/>
    </source>
</evidence>
<feature type="non-terminal residue" evidence="2">
    <location>
        <position position="50"/>
    </location>
</feature>
<dbReference type="GO" id="GO:0016874">
    <property type="term" value="F:ligase activity"/>
    <property type="evidence" value="ECO:0007669"/>
    <property type="project" value="UniProtKB-KW"/>
</dbReference>
<comment type="caution">
    <text evidence="2">The sequence shown here is derived from an EMBL/GenBank/DDBJ whole genome shotgun (WGS) entry which is preliminary data.</text>
</comment>
<organism evidence="2 3">
    <name type="scientific">Podarcis lilfordi</name>
    <name type="common">Lilford's wall lizard</name>
    <dbReference type="NCBI Taxonomy" id="74358"/>
    <lineage>
        <taxon>Eukaryota</taxon>
        <taxon>Metazoa</taxon>
        <taxon>Chordata</taxon>
        <taxon>Craniata</taxon>
        <taxon>Vertebrata</taxon>
        <taxon>Euteleostomi</taxon>
        <taxon>Lepidosauria</taxon>
        <taxon>Squamata</taxon>
        <taxon>Bifurcata</taxon>
        <taxon>Unidentata</taxon>
        <taxon>Episquamata</taxon>
        <taxon>Laterata</taxon>
        <taxon>Lacertibaenia</taxon>
        <taxon>Lacertidae</taxon>
        <taxon>Podarcis</taxon>
    </lineage>
</organism>
<gene>
    <name evidence="2" type="ORF">PODLI_1B005005</name>
</gene>
<feature type="non-terminal residue" evidence="2">
    <location>
        <position position="1"/>
    </location>
</feature>
<reference evidence="2" key="1">
    <citation type="submission" date="2022-12" db="EMBL/GenBank/DDBJ databases">
        <authorList>
            <person name="Alioto T."/>
            <person name="Alioto T."/>
            <person name="Gomez Garrido J."/>
        </authorList>
    </citation>
    <scope>NUCLEOTIDE SEQUENCE</scope>
</reference>
<dbReference type="EMBL" id="CANTUW010001640">
    <property type="protein sequence ID" value="CAI7935572.1"/>
    <property type="molecule type" value="Genomic_DNA"/>
</dbReference>
<keyword evidence="3" id="KW-1185">Reference proteome</keyword>
<dbReference type="SUPFAM" id="SSF54991">
    <property type="entry name" value="Anticodon-binding domain of PheRS"/>
    <property type="match status" value="1"/>
</dbReference>